<accession>A0A3R7CRM2</accession>
<organism evidence="1 2">
    <name type="scientific">Clonorchis sinensis</name>
    <name type="common">Chinese liver fluke</name>
    <dbReference type="NCBI Taxonomy" id="79923"/>
    <lineage>
        <taxon>Eukaryota</taxon>
        <taxon>Metazoa</taxon>
        <taxon>Spiralia</taxon>
        <taxon>Lophotrochozoa</taxon>
        <taxon>Platyhelminthes</taxon>
        <taxon>Trematoda</taxon>
        <taxon>Digenea</taxon>
        <taxon>Opisthorchiida</taxon>
        <taxon>Opisthorchiata</taxon>
        <taxon>Opisthorchiidae</taxon>
        <taxon>Clonorchis</taxon>
    </lineage>
</organism>
<keyword evidence="2" id="KW-1185">Reference proteome</keyword>
<dbReference type="InParanoid" id="A0A3R7CRM2"/>
<protein>
    <submittedName>
        <fullName evidence="1">Uncharacterized protein</fullName>
    </submittedName>
</protein>
<evidence type="ECO:0000313" key="2">
    <source>
        <dbReference type="Proteomes" id="UP000286415"/>
    </source>
</evidence>
<name>A0A3R7CRM2_CLOSI</name>
<dbReference type="Proteomes" id="UP000286415">
    <property type="component" value="Unassembled WGS sequence"/>
</dbReference>
<dbReference type="EMBL" id="NIRI02000010">
    <property type="protein sequence ID" value="KAG5454098.1"/>
    <property type="molecule type" value="Genomic_DNA"/>
</dbReference>
<evidence type="ECO:0000313" key="1">
    <source>
        <dbReference type="EMBL" id="KAG5454098.1"/>
    </source>
</evidence>
<reference evidence="1 2" key="1">
    <citation type="journal article" date="2018" name="Biotechnol. Adv.">
        <title>Improved genomic resources and new bioinformatic workflow for the carcinogenic parasite Clonorchis sinensis: Biotechnological implications.</title>
        <authorList>
            <person name="Wang D."/>
            <person name="Korhonen P.K."/>
            <person name="Gasser R.B."/>
            <person name="Young N.D."/>
        </authorList>
    </citation>
    <scope>NUCLEOTIDE SEQUENCE [LARGE SCALE GENOMIC DNA]</scope>
    <source>
        <strain evidence="1">Cs-k2</strain>
    </source>
</reference>
<dbReference type="AlphaFoldDB" id="A0A3R7CRM2"/>
<gene>
    <name evidence="1" type="ORF">CSKR_110506</name>
</gene>
<reference evidence="1 2" key="2">
    <citation type="journal article" date="2021" name="Genomics">
        <title>High-quality reference genome for Clonorchis sinensis.</title>
        <authorList>
            <person name="Young N.D."/>
            <person name="Stroehlein A.J."/>
            <person name="Kinkar L."/>
            <person name="Wang T."/>
            <person name="Sohn W.M."/>
            <person name="Chang B.C.H."/>
            <person name="Kaur P."/>
            <person name="Weisz D."/>
            <person name="Dudchenko O."/>
            <person name="Aiden E.L."/>
            <person name="Korhonen P.K."/>
            <person name="Gasser R.B."/>
        </authorList>
    </citation>
    <scope>NUCLEOTIDE SEQUENCE [LARGE SCALE GENOMIC DNA]</scope>
    <source>
        <strain evidence="1">Cs-k2</strain>
    </source>
</reference>
<sequence length="297" mass="33943">MNSVLCLYMCCDISNIVPTEMRQPGSTHSVAQKLHKREIQLGSSYWYDRNRVKVTACECSCVSLSCCFMLTGYARQIRLFYLLVVAHSHDSRLNTTALLSWRSHSVESKPEGRKHWTRVSLLVELISSVYPMAVPRIELRAFDMRGDIVTTQHTLDSSKFITLNTSNDDPVTVTMELRSTLICKQSWFCERLIWNPAESLVCDVSMQLNLLHQAALCSSYYDIRDMAIPLGFPEYVEVFYSGPLQQLVTGTLQEVETGHTTYRVGDKYSTDYDPYLGSSFRCKLRVSANLMFYLNSN</sequence>
<comment type="caution">
    <text evidence="1">The sequence shown here is derived from an EMBL/GenBank/DDBJ whole genome shotgun (WGS) entry which is preliminary data.</text>
</comment>
<proteinExistence type="predicted"/>